<evidence type="ECO:0000313" key="5">
    <source>
        <dbReference type="Proteomes" id="UP000317036"/>
    </source>
</evidence>
<dbReference type="InterPro" id="IPR011330">
    <property type="entry name" value="Glyco_hydro/deAcase_b/a-brl"/>
</dbReference>
<name>A0A559K769_9BACL</name>
<dbReference type="PANTHER" id="PTHR34216:SF3">
    <property type="entry name" value="POLY-BETA-1,6-N-ACETYL-D-GLUCOSAMINE N-DEACETYLASE"/>
    <property type="match status" value="1"/>
</dbReference>
<dbReference type="AlphaFoldDB" id="A0A559K769"/>
<dbReference type="GO" id="GO:0016810">
    <property type="term" value="F:hydrolase activity, acting on carbon-nitrogen (but not peptide) bonds"/>
    <property type="evidence" value="ECO:0007669"/>
    <property type="project" value="InterPro"/>
</dbReference>
<proteinExistence type="predicted"/>
<evidence type="ECO:0000256" key="1">
    <source>
        <dbReference type="ARBA" id="ARBA00004613"/>
    </source>
</evidence>
<dbReference type="InterPro" id="IPR051398">
    <property type="entry name" value="Polysacch_Deacetylase"/>
</dbReference>
<dbReference type="EMBL" id="VNJI01000029">
    <property type="protein sequence ID" value="TVY07969.1"/>
    <property type="molecule type" value="Genomic_DNA"/>
</dbReference>
<dbReference type="OrthoDB" id="9778320at2"/>
<evidence type="ECO:0000256" key="2">
    <source>
        <dbReference type="ARBA" id="ARBA00022729"/>
    </source>
</evidence>
<protein>
    <submittedName>
        <fullName evidence="4">Polysaccharide deacetylase family protein</fullName>
    </submittedName>
</protein>
<feature type="domain" description="NodB homology" evidence="3">
    <location>
        <begin position="158"/>
        <end position="351"/>
    </location>
</feature>
<dbReference type="Proteomes" id="UP000317036">
    <property type="component" value="Unassembled WGS sequence"/>
</dbReference>
<evidence type="ECO:0000313" key="4">
    <source>
        <dbReference type="EMBL" id="TVY07969.1"/>
    </source>
</evidence>
<dbReference type="GO" id="GO:0005975">
    <property type="term" value="P:carbohydrate metabolic process"/>
    <property type="evidence" value="ECO:0007669"/>
    <property type="project" value="InterPro"/>
</dbReference>
<dbReference type="PANTHER" id="PTHR34216">
    <property type="match status" value="1"/>
</dbReference>
<keyword evidence="2" id="KW-0732">Signal</keyword>
<dbReference type="GO" id="GO:0005576">
    <property type="term" value="C:extracellular region"/>
    <property type="evidence" value="ECO:0007669"/>
    <property type="project" value="UniProtKB-SubCell"/>
</dbReference>
<dbReference type="InterPro" id="IPR002509">
    <property type="entry name" value="NODB_dom"/>
</dbReference>
<dbReference type="SUPFAM" id="SSF88713">
    <property type="entry name" value="Glycoside hydrolase/deacetylase"/>
    <property type="match status" value="1"/>
</dbReference>
<gene>
    <name evidence="4" type="ORF">FPZ49_21205</name>
</gene>
<evidence type="ECO:0000259" key="3">
    <source>
        <dbReference type="PROSITE" id="PS51677"/>
    </source>
</evidence>
<organism evidence="4 5">
    <name type="scientific">Paenibacillus cremeus</name>
    <dbReference type="NCBI Taxonomy" id="2163881"/>
    <lineage>
        <taxon>Bacteria</taxon>
        <taxon>Bacillati</taxon>
        <taxon>Bacillota</taxon>
        <taxon>Bacilli</taxon>
        <taxon>Bacillales</taxon>
        <taxon>Paenibacillaceae</taxon>
        <taxon>Paenibacillus</taxon>
    </lineage>
</organism>
<sequence length="351" mass="38994">MKLRSIIMKCIQWAAVLPLIYLSSVQTVFADGFVTGLDSAGSPLSYLPMVVPTLLPSPLWKLPIYLSFRPLPSEASVRCPNPGNMTSAAAVPDTSQIHYTGKALILLYHNIDPTESDITISPQKFEAHLDALKANHYNVVSLEDLISFLEGTNDLPPNAVVLTFDDGYSSFYRYVYPDLRQRGITATDFVIVNDLGTHDGDFRFLDWSQLQEMNCSGFSFYSHSYNLHELQTGANGNQVSPLANRVYIDGTDNLETEEQYRTKVLADLMLSNVLLQQKLGKQLPILSFPHGEYNQELLDLAGSIGIHYFATTNEGINGPGDHLLRRVNAGMPYISGDVLIEKLAGYDDPRK</sequence>
<reference evidence="4 5" key="1">
    <citation type="submission" date="2019-07" db="EMBL/GenBank/DDBJ databases">
        <authorList>
            <person name="Kim J."/>
        </authorList>
    </citation>
    <scope>NUCLEOTIDE SEQUENCE [LARGE SCALE GENOMIC DNA]</scope>
    <source>
        <strain evidence="4 5">JC52</strain>
    </source>
</reference>
<accession>A0A559K769</accession>
<dbReference type="PROSITE" id="PS51677">
    <property type="entry name" value="NODB"/>
    <property type="match status" value="1"/>
</dbReference>
<dbReference type="Pfam" id="PF01522">
    <property type="entry name" value="Polysacc_deac_1"/>
    <property type="match status" value="1"/>
</dbReference>
<keyword evidence="5" id="KW-1185">Reference proteome</keyword>
<comment type="subcellular location">
    <subcellularLocation>
        <location evidence="1">Secreted</location>
    </subcellularLocation>
</comment>
<comment type="caution">
    <text evidence="4">The sequence shown here is derived from an EMBL/GenBank/DDBJ whole genome shotgun (WGS) entry which is preliminary data.</text>
</comment>
<dbReference type="Gene3D" id="3.20.20.370">
    <property type="entry name" value="Glycoside hydrolase/deacetylase"/>
    <property type="match status" value="1"/>
</dbReference>